<dbReference type="Proteomes" id="UP000272316">
    <property type="component" value="Chromosome"/>
</dbReference>
<protein>
    <recommendedName>
        <fullName evidence="3">DUF4747 family protein</fullName>
    </recommendedName>
</protein>
<evidence type="ECO:0000313" key="1">
    <source>
        <dbReference type="EMBL" id="AZI56155.1"/>
    </source>
</evidence>
<organism evidence="1 2">
    <name type="scientific">Epilithonimonas vandammei</name>
    <dbReference type="NCBI Taxonomy" id="2487072"/>
    <lineage>
        <taxon>Bacteria</taxon>
        <taxon>Pseudomonadati</taxon>
        <taxon>Bacteroidota</taxon>
        <taxon>Flavobacteriia</taxon>
        <taxon>Flavobacteriales</taxon>
        <taxon>Weeksellaceae</taxon>
        <taxon>Chryseobacterium group</taxon>
        <taxon>Epilithonimonas</taxon>
    </lineage>
</organism>
<dbReference type="EMBL" id="CP034160">
    <property type="protein sequence ID" value="AZI56155.1"/>
    <property type="molecule type" value="Genomic_DNA"/>
</dbReference>
<dbReference type="RefSeq" id="WP_124986937.1">
    <property type="nucleotide sequence ID" value="NZ_CP034160.1"/>
</dbReference>
<name>A0A3G8ZH04_9FLAO</name>
<proteinExistence type="predicted"/>
<reference evidence="2" key="1">
    <citation type="submission" date="2018-11" db="EMBL/GenBank/DDBJ databases">
        <title>Proposal to divide the Flavobacteriaceae and reorganize its genera based on Amino Acid Identity values calculated from whole genome sequences.</title>
        <authorList>
            <person name="Nicholson A.C."/>
            <person name="Gulvik C.A."/>
            <person name="Whitney A.M."/>
            <person name="Sheth M."/>
            <person name="Batra D."/>
            <person name="Pryor J."/>
            <person name="Bernardet J.-F."/>
            <person name="Hugo C."/>
            <person name="Kampfer P."/>
            <person name="Newman J.D."/>
            <person name="McQuiston J.R."/>
        </authorList>
    </citation>
    <scope>NUCLEOTIDE SEQUENCE [LARGE SCALE GENOMIC DNA]</scope>
    <source>
        <strain evidence="2">H6466</strain>
    </source>
</reference>
<evidence type="ECO:0008006" key="3">
    <source>
        <dbReference type="Google" id="ProtNLM"/>
    </source>
</evidence>
<accession>A0A3G8ZH04</accession>
<sequence>MKSKEIKIQFATFFKILYKSAAENSDDVEGKEIPFYEIDTIIEYIISLSRKKRFYDLKSDKFCFLDENTKIENNIISGYFKSARNEFRPNIINKNTGEERKNPKTKLDGEIEKTHFVIKIDKSANEVYIFLETNFYGISILNITNYLNKFSKIYAAKNNLSTAYSLKHSIVGINNFKTELERLYRTKVAEIYYDKQILGNDFLNLTNRLLPVKEDVILTVKAEKGMDIQNLAIKAYDLLESKNIDNGISRVRIKGEDGNGNDTTLDTGIMARKESIVASLDDETGEFNSQELIQHIVNIANAF</sequence>
<gene>
    <name evidence="1" type="ORF">EIB75_13205</name>
</gene>
<dbReference type="KEGG" id="eva:EIB75_13205"/>
<evidence type="ECO:0000313" key="2">
    <source>
        <dbReference type="Proteomes" id="UP000272316"/>
    </source>
</evidence>
<dbReference type="AlphaFoldDB" id="A0A3G8ZH04"/>